<dbReference type="EMBL" id="QSJI01000002">
    <property type="protein sequence ID" value="RHD56469.1"/>
    <property type="molecule type" value="Genomic_DNA"/>
</dbReference>
<dbReference type="InterPro" id="IPR001387">
    <property type="entry name" value="Cro/C1-type_HTH"/>
</dbReference>
<name>A0A414FXX6_9ACTN</name>
<comment type="caution">
    <text evidence="2">The sequence shown here is derived from an EMBL/GenBank/DDBJ whole genome shotgun (WGS) entry which is preliminary data.</text>
</comment>
<dbReference type="SUPFAM" id="SSF47413">
    <property type="entry name" value="lambda repressor-like DNA-binding domains"/>
    <property type="match status" value="1"/>
</dbReference>
<organism evidence="2 3">
    <name type="scientific">Collinsella intestinalis</name>
    <dbReference type="NCBI Taxonomy" id="147207"/>
    <lineage>
        <taxon>Bacteria</taxon>
        <taxon>Bacillati</taxon>
        <taxon>Actinomycetota</taxon>
        <taxon>Coriobacteriia</taxon>
        <taxon>Coriobacteriales</taxon>
        <taxon>Coriobacteriaceae</taxon>
        <taxon>Collinsella</taxon>
    </lineage>
</organism>
<gene>
    <name evidence="2" type="ORF">DW787_02655</name>
</gene>
<evidence type="ECO:0000313" key="3">
    <source>
        <dbReference type="Proteomes" id="UP000286050"/>
    </source>
</evidence>
<protein>
    <submittedName>
        <fullName evidence="2">Transcriptional regulator</fullName>
    </submittedName>
</protein>
<dbReference type="AlphaFoldDB" id="A0A414FXX6"/>
<proteinExistence type="predicted"/>
<dbReference type="InterPro" id="IPR010982">
    <property type="entry name" value="Lambda_DNA-bd_dom_sf"/>
</dbReference>
<dbReference type="Pfam" id="PF01381">
    <property type="entry name" value="HTH_3"/>
    <property type="match status" value="1"/>
</dbReference>
<sequence length="99" mass="10887">MAVRKRSAIPLGVGIRLANNERPLSEERASTVDLLGDALRRRRKELGFTQQTAAEYCGHSARVIGEIERGKRTVQLGVVLDYAEFLGVEVRVKAGDHSA</sequence>
<dbReference type="GO" id="GO:0003677">
    <property type="term" value="F:DNA binding"/>
    <property type="evidence" value="ECO:0007669"/>
    <property type="project" value="InterPro"/>
</dbReference>
<reference evidence="2 3" key="1">
    <citation type="submission" date="2018-08" db="EMBL/GenBank/DDBJ databases">
        <title>A genome reference for cultivated species of the human gut microbiota.</title>
        <authorList>
            <person name="Zou Y."/>
            <person name="Xue W."/>
            <person name="Luo G."/>
        </authorList>
    </citation>
    <scope>NUCLEOTIDE SEQUENCE [LARGE SCALE GENOMIC DNA]</scope>
    <source>
        <strain evidence="2 3">AM30-5LB</strain>
    </source>
</reference>
<accession>A0A414FXX6</accession>
<dbReference type="PROSITE" id="PS50943">
    <property type="entry name" value="HTH_CROC1"/>
    <property type="match status" value="1"/>
</dbReference>
<evidence type="ECO:0000313" key="2">
    <source>
        <dbReference type="EMBL" id="RHD56469.1"/>
    </source>
</evidence>
<feature type="domain" description="HTH cro/C1-type" evidence="1">
    <location>
        <begin position="39"/>
        <end position="93"/>
    </location>
</feature>
<dbReference type="Proteomes" id="UP000286050">
    <property type="component" value="Unassembled WGS sequence"/>
</dbReference>
<dbReference type="CDD" id="cd00093">
    <property type="entry name" value="HTH_XRE"/>
    <property type="match status" value="1"/>
</dbReference>
<dbReference type="RefSeq" id="WP_118271526.1">
    <property type="nucleotide sequence ID" value="NZ_QSJI01000002.1"/>
</dbReference>
<evidence type="ECO:0000259" key="1">
    <source>
        <dbReference type="PROSITE" id="PS50943"/>
    </source>
</evidence>
<dbReference type="SMART" id="SM00530">
    <property type="entry name" value="HTH_XRE"/>
    <property type="match status" value="1"/>
</dbReference>
<dbReference type="Gene3D" id="1.10.260.40">
    <property type="entry name" value="lambda repressor-like DNA-binding domains"/>
    <property type="match status" value="1"/>
</dbReference>